<evidence type="ECO:0000313" key="3">
    <source>
        <dbReference type="Proteomes" id="UP000215509"/>
    </source>
</evidence>
<proteinExistence type="predicted"/>
<reference evidence="2 3" key="1">
    <citation type="submission" date="2017-07" db="EMBL/GenBank/DDBJ databases">
        <title>Genome sequencing and assembly of Paenibacillus rigui.</title>
        <authorList>
            <person name="Mayilraj S."/>
        </authorList>
    </citation>
    <scope>NUCLEOTIDE SEQUENCE [LARGE SCALE GENOMIC DNA]</scope>
    <source>
        <strain evidence="2 3">JCM 16352</strain>
    </source>
</reference>
<gene>
    <name evidence="2" type="ORF">CF651_04740</name>
</gene>
<dbReference type="AlphaFoldDB" id="A0A229UV65"/>
<dbReference type="Proteomes" id="UP000215509">
    <property type="component" value="Unassembled WGS sequence"/>
</dbReference>
<protein>
    <submittedName>
        <fullName evidence="2">Uncharacterized protein</fullName>
    </submittedName>
</protein>
<keyword evidence="1" id="KW-0812">Transmembrane</keyword>
<feature type="transmembrane region" description="Helical" evidence="1">
    <location>
        <begin position="69"/>
        <end position="89"/>
    </location>
</feature>
<keyword evidence="1" id="KW-1133">Transmembrane helix</keyword>
<organism evidence="2 3">
    <name type="scientific">Paenibacillus rigui</name>
    <dbReference type="NCBI Taxonomy" id="554312"/>
    <lineage>
        <taxon>Bacteria</taxon>
        <taxon>Bacillati</taxon>
        <taxon>Bacillota</taxon>
        <taxon>Bacilli</taxon>
        <taxon>Bacillales</taxon>
        <taxon>Paenibacillaceae</taxon>
        <taxon>Paenibacillus</taxon>
    </lineage>
</organism>
<dbReference type="EMBL" id="NMQW01000005">
    <property type="protein sequence ID" value="OXM87416.1"/>
    <property type="molecule type" value="Genomic_DNA"/>
</dbReference>
<feature type="transmembrane region" description="Helical" evidence="1">
    <location>
        <begin position="45"/>
        <end position="63"/>
    </location>
</feature>
<name>A0A229UV65_9BACL</name>
<keyword evidence="1" id="KW-0472">Membrane</keyword>
<dbReference type="OrthoDB" id="2875589at2"/>
<evidence type="ECO:0000313" key="2">
    <source>
        <dbReference type="EMBL" id="OXM87416.1"/>
    </source>
</evidence>
<feature type="transmembrane region" description="Helical" evidence="1">
    <location>
        <begin position="12"/>
        <end position="33"/>
    </location>
</feature>
<sequence>MTFTLADWMIYTLWVLFGFMMLDFLIAFAQSFWRGSLHPNVALVYLKDMLYYVLPMNLLMSLISIDPTGWIFVIGYFIGGLAVISKYVLDIISRFR</sequence>
<keyword evidence="3" id="KW-1185">Reference proteome</keyword>
<comment type="caution">
    <text evidence="2">The sequence shown here is derived from an EMBL/GenBank/DDBJ whole genome shotgun (WGS) entry which is preliminary data.</text>
</comment>
<dbReference type="RefSeq" id="WP_094013713.1">
    <property type="nucleotide sequence ID" value="NZ_NMQW01000005.1"/>
</dbReference>
<evidence type="ECO:0000256" key="1">
    <source>
        <dbReference type="SAM" id="Phobius"/>
    </source>
</evidence>
<accession>A0A229UV65</accession>